<evidence type="ECO:0000256" key="2">
    <source>
        <dbReference type="ARBA" id="ARBA00022448"/>
    </source>
</evidence>
<feature type="transmembrane region" description="Helical" evidence="6">
    <location>
        <begin position="381"/>
        <end position="400"/>
    </location>
</feature>
<keyword evidence="2" id="KW-0813">Transport</keyword>
<organism evidence="7 8">
    <name type="scientific">Elysia crispata</name>
    <name type="common">lettuce slug</name>
    <dbReference type="NCBI Taxonomy" id="231223"/>
    <lineage>
        <taxon>Eukaryota</taxon>
        <taxon>Metazoa</taxon>
        <taxon>Spiralia</taxon>
        <taxon>Lophotrochozoa</taxon>
        <taxon>Mollusca</taxon>
        <taxon>Gastropoda</taxon>
        <taxon>Heterobranchia</taxon>
        <taxon>Euthyneura</taxon>
        <taxon>Panpulmonata</taxon>
        <taxon>Sacoglossa</taxon>
        <taxon>Placobranchoidea</taxon>
        <taxon>Plakobranchidae</taxon>
        <taxon>Elysia</taxon>
    </lineage>
</organism>
<reference evidence="7" key="1">
    <citation type="journal article" date="2023" name="G3 (Bethesda)">
        <title>A reference genome for the long-term kleptoplast-retaining sea slug Elysia crispata morphotype clarki.</title>
        <authorList>
            <person name="Eastman K.E."/>
            <person name="Pendleton A.L."/>
            <person name="Shaikh M.A."/>
            <person name="Suttiyut T."/>
            <person name="Ogas R."/>
            <person name="Tomko P."/>
            <person name="Gavelis G."/>
            <person name="Widhalm J.R."/>
            <person name="Wisecaver J.H."/>
        </authorList>
    </citation>
    <scope>NUCLEOTIDE SEQUENCE</scope>
    <source>
        <strain evidence="7">ECLA1</strain>
    </source>
</reference>
<feature type="transmembrane region" description="Helical" evidence="6">
    <location>
        <begin position="315"/>
        <end position="338"/>
    </location>
</feature>
<evidence type="ECO:0000256" key="4">
    <source>
        <dbReference type="ARBA" id="ARBA00022989"/>
    </source>
</evidence>
<keyword evidence="4 6" id="KW-1133">Transmembrane helix</keyword>
<evidence type="ECO:0000313" key="7">
    <source>
        <dbReference type="EMBL" id="KAK3735866.1"/>
    </source>
</evidence>
<protein>
    <submittedName>
        <fullName evidence="7">Uncharacterized protein</fullName>
    </submittedName>
</protein>
<dbReference type="InterPro" id="IPR052983">
    <property type="entry name" value="MFS_Riboflavin_Transporter"/>
</dbReference>
<accession>A0AAE0Y7X5</accession>
<comment type="caution">
    <text evidence="7">The sequence shown here is derived from an EMBL/GenBank/DDBJ whole genome shotgun (WGS) entry which is preliminary data.</text>
</comment>
<proteinExistence type="predicted"/>
<keyword evidence="3 6" id="KW-0812">Transmembrane</keyword>
<dbReference type="EMBL" id="JAWDGP010006763">
    <property type="protein sequence ID" value="KAK3735866.1"/>
    <property type="molecule type" value="Genomic_DNA"/>
</dbReference>
<feature type="transmembrane region" description="Helical" evidence="6">
    <location>
        <begin position="288"/>
        <end position="306"/>
    </location>
</feature>
<feature type="transmembrane region" description="Helical" evidence="6">
    <location>
        <begin position="105"/>
        <end position="128"/>
    </location>
</feature>
<keyword evidence="8" id="KW-1185">Reference proteome</keyword>
<evidence type="ECO:0000256" key="6">
    <source>
        <dbReference type="SAM" id="Phobius"/>
    </source>
</evidence>
<dbReference type="SUPFAM" id="SSF103473">
    <property type="entry name" value="MFS general substrate transporter"/>
    <property type="match status" value="1"/>
</dbReference>
<dbReference type="AlphaFoldDB" id="A0AAE0Y7X5"/>
<dbReference type="Gene3D" id="1.20.1250.20">
    <property type="entry name" value="MFS general substrate transporter like domains"/>
    <property type="match status" value="1"/>
</dbReference>
<name>A0AAE0Y7X5_9GAST</name>
<evidence type="ECO:0000313" key="8">
    <source>
        <dbReference type="Proteomes" id="UP001283361"/>
    </source>
</evidence>
<feature type="transmembrane region" description="Helical" evidence="6">
    <location>
        <begin position="30"/>
        <end position="48"/>
    </location>
</feature>
<evidence type="ECO:0000256" key="1">
    <source>
        <dbReference type="ARBA" id="ARBA00004141"/>
    </source>
</evidence>
<gene>
    <name evidence="7" type="ORF">RRG08_041056</name>
</gene>
<feature type="transmembrane region" description="Helical" evidence="6">
    <location>
        <begin position="406"/>
        <end position="425"/>
    </location>
</feature>
<feature type="transmembrane region" description="Helical" evidence="6">
    <location>
        <begin position="344"/>
        <end position="369"/>
    </location>
</feature>
<feature type="transmembrane region" description="Helical" evidence="6">
    <location>
        <begin position="250"/>
        <end position="268"/>
    </location>
</feature>
<comment type="subcellular location">
    <subcellularLocation>
        <location evidence="1">Membrane</location>
        <topology evidence="1">Multi-pass membrane protein</topology>
    </subcellularLocation>
</comment>
<dbReference type="PANTHER" id="PTHR43385">
    <property type="entry name" value="RIBOFLAVIN TRANSPORTER RIBJ"/>
    <property type="match status" value="1"/>
</dbReference>
<keyword evidence="5 6" id="KW-0472">Membrane</keyword>
<dbReference type="InterPro" id="IPR036259">
    <property type="entry name" value="MFS_trans_sf"/>
</dbReference>
<dbReference type="Proteomes" id="UP001283361">
    <property type="component" value="Unassembled WGS sequence"/>
</dbReference>
<sequence>MVICNVGLISSAWTLQVSVAATAVTMGFLNGLGMGMSLCVGFMYVSVWTDKNKGLFIATVTSAPTILSVFQNQVITAYVNPRNLKPDVEIVPRTYFSDTSMLERVPVVVLILGLMTLGLQLIGILFVLPPPSTLQSDLAPVEPVVNTPEACKADSKERFNYCKHDSNTPIPLTKSAAHDSEITVINSKEPQHYCSSDRVKKTDPAKTWTPDLCTESIDKISESSSADIEKENSFVEQSPRSYKPLEAVRTRPFVALWFFVVALMYGMILKNNYYKQFGLIYIQNDRLLTLLGSLIPIIASIARITFGSLMDRDILGIRSCMVLILSINSLLCSFWWFAPQVNSIAYMMLVLALASMQSVTYTLAAAGTLQIFGPDHFAGNFALIYTAVTFIAILSAFTVTPVLQSLGWFWLFASCSIVSALVLFLPTSVKMEVP</sequence>
<dbReference type="PANTHER" id="PTHR43385:SF1">
    <property type="entry name" value="RIBOFLAVIN TRANSPORTER RIBJ"/>
    <property type="match status" value="1"/>
</dbReference>
<evidence type="ECO:0000256" key="5">
    <source>
        <dbReference type="ARBA" id="ARBA00023136"/>
    </source>
</evidence>
<dbReference type="GO" id="GO:0016020">
    <property type="term" value="C:membrane"/>
    <property type="evidence" value="ECO:0007669"/>
    <property type="project" value="UniProtKB-SubCell"/>
</dbReference>
<evidence type="ECO:0000256" key="3">
    <source>
        <dbReference type="ARBA" id="ARBA00022692"/>
    </source>
</evidence>